<dbReference type="RefSeq" id="WP_133593692.1">
    <property type="nucleotide sequence ID" value="NZ_CP037953.1"/>
</dbReference>
<dbReference type="InterPro" id="IPR048376">
    <property type="entry name" value="YqiJ_N"/>
</dbReference>
<accession>A0A4R6UEE5</accession>
<keyword evidence="1" id="KW-1133">Transmembrane helix</keyword>
<dbReference type="EMBL" id="SNYM01000031">
    <property type="protein sequence ID" value="TDQ43205.1"/>
    <property type="molecule type" value="Genomic_DNA"/>
</dbReference>
<evidence type="ECO:0000313" key="4">
    <source>
        <dbReference type="EMBL" id="TDQ43205.1"/>
    </source>
</evidence>
<dbReference type="OrthoDB" id="7207054at2"/>
<organism evidence="4 5">
    <name type="scientific">Permianibacter aggregans</name>
    <dbReference type="NCBI Taxonomy" id="1510150"/>
    <lineage>
        <taxon>Bacteria</taxon>
        <taxon>Pseudomonadati</taxon>
        <taxon>Pseudomonadota</taxon>
        <taxon>Gammaproteobacteria</taxon>
        <taxon>Pseudomonadales</taxon>
        <taxon>Pseudomonadaceae</taxon>
        <taxon>Permianibacter</taxon>
    </lineage>
</organism>
<name>A0A4R6UEE5_9GAMM</name>
<feature type="domain" description="Inner membrane protein YqiJ OB-fold" evidence="2">
    <location>
        <begin position="147"/>
        <end position="210"/>
    </location>
</feature>
<dbReference type="Pfam" id="PF07290">
    <property type="entry name" value="YqiJ_OB"/>
    <property type="match status" value="1"/>
</dbReference>
<evidence type="ECO:0000313" key="5">
    <source>
        <dbReference type="Proteomes" id="UP000295375"/>
    </source>
</evidence>
<dbReference type="Proteomes" id="UP000295375">
    <property type="component" value="Unassembled WGS sequence"/>
</dbReference>
<sequence>MFNAMFASDNLPFSVALVLMLIMLVAELASMMLGAGLSDALENLLPDGMDADAPDGADVDSSLSNLLGWLRFGQVPVLMLLVIFLTSFGLLGLFLQGSLHTVTGIYLPGWLASIPVFFASLPCVRLFGGWLAKILPKDETSVVSENSFIGRVAVITLGTARQHHPAEAKLRDEHGMTHYLMVEPDNAEEMFTAGTDVILTEKLGAVYRAIRNYNPHLSN</sequence>
<gene>
    <name evidence="4" type="ORF">EV696_1313</name>
</gene>
<dbReference type="Pfam" id="PF21001">
    <property type="entry name" value="YqiJ_N"/>
    <property type="match status" value="1"/>
</dbReference>
<evidence type="ECO:0000259" key="2">
    <source>
        <dbReference type="Pfam" id="PF07290"/>
    </source>
</evidence>
<comment type="caution">
    <text evidence="4">The sequence shown here is derived from an EMBL/GenBank/DDBJ whole genome shotgun (WGS) entry which is preliminary data.</text>
</comment>
<dbReference type="InterPro" id="IPR010840">
    <property type="entry name" value="YqiJ_OB"/>
</dbReference>
<evidence type="ECO:0000256" key="1">
    <source>
        <dbReference type="SAM" id="Phobius"/>
    </source>
</evidence>
<keyword evidence="1" id="KW-0472">Membrane</keyword>
<evidence type="ECO:0000259" key="3">
    <source>
        <dbReference type="Pfam" id="PF21001"/>
    </source>
</evidence>
<keyword evidence="1" id="KW-0812">Transmembrane</keyword>
<feature type="transmembrane region" description="Helical" evidence="1">
    <location>
        <begin position="107"/>
        <end position="132"/>
    </location>
</feature>
<proteinExistence type="predicted"/>
<protein>
    <submittedName>
        <fullName evidence="4">Uncharacterized protein DUF1449</fullName>
    </submittedName>
</protein>
<reference evidence="4 5" key="1">
    <citation type="submission" date="2019-03" db="EMBL/GenBank/DDBJ databases">
        <title>Genomic Encyclopedia of Type Strains, Phase IV (KMG-IV): sequencing the most valuable type-strain genomes for metagenomic binning, comparative biology and taxonomic classification.</title>
        <authorList>
            <person name="Goeker M."/>
        </authorList>
    </citation>
    <scope>NUCLEOTIDE SEQUENCE [LARGE SCALE GENOMIC DNA]</scope>
    <source>
        <strain evidence="4 5">DSM 103792</strain>
    </source>
</reference>
<feature type="domain" description="Inner membrane protein YqiJ N-terminal" evidence="3">
    <location>
        <begin position="10"/>
        <end position="125"/>
    </location>
</feature>
<feature type="transmembrane region" description="Helical" evidence="1">
    <location>
        <begin position="75"/>
        <end position="95"/>
    </location>
</feature>
<keyword evidence="5" id="KW-1185">Reference proteome</keyword>
<dbReference type="AlphaFoldDB" id="A0A4R6UEE5"/>